<dbReference type="RefSeq" id="XP_022402717.1">
    <property type="nucleotide sequence ID" value="XM_022540979.1"/>
</dbReference>
<protein>
    <submittedName>
        <fullName evidence="2">Uncharacterized protein</fullName>
    </submittedName>
</protein>
<evidence type="ECO:0000256" key="1">
    <source>
        <dbReference type="SAM" id="Phobius"/>
    </source>
</evidence>
<dbReference type="GeneID" id="34457240"/>
<dbReference type="Proteomes" id="UP000184300">
    <property type="component" value="Unassembled WGS sequence"/>
</dbReference>
<evidence type="ECO:0000313" key="2">
    <source>
        <dbReference type="EMBL" id="OJJ86023.1"/>
    </source>
</evidence>
<name>A0A1L9VQ23_ASPGL</name>
<keyword evidence="3" id="KW-1185">Reference proteome</keyword>
<keyword evidence="1" id="KW-0812">Transmembrane</keyword>
<organism evidence="2 3">
    <name type="scientific">Aspergillus glaucus CBS 516.65</name>
    <dbReference type="NCBI Taxonomy" id="1160497"/>
    <lineage>
        <taxon>Eukaryota</taxon>
        <taxon>Fungi</taxon>
        <taxon>Dikarya</taxon>
        <taxon>Ascomycota</taxon>
        <taxon>Pezizomycotina</taxon>
        <taxon>Eurotiomycetes</taxon>
        <taxon>Eurotiomycetidae</taxon>
        <taxon>Eurotiales</taxon>
        <taxon>Aspergillaceae</taxon>
        <taxon>Aspergillus</taxon>
        <taxon>Aspergillus subgen. Aspergillus</taxon>
    </lineage>
</organism>
<proteinExistence type="predicted"/>
<keyword evidence="1" id="KW-1133">Transmembrane helix</keyword>
<keyword evidence="1" id="KW-0472">Membrane</keyword>
<feature type="transmembrane region" description="Helical" evidence="1">
    <location>
        <begin position="21"/>
        <end position="40"/>
    </location>
</feature>
<accession>A0A1L9VQ23</accession>
<dbReference type="AlphaFoldDB" id="A0A1L9VQ23"/>
<evidence type="ECO:0000313" key="3">
    <source>
        <dbReference type="Proteomes" id="UP000184300"/>
    </source>
</evidence>
<sequence length="126" mass="14466">MPHTEDIVWYCNLKFLMTRGLQFKIFICCLSTPSTVALVYSGPGNYTKLPRTPWGRRMKRMAMCAGARDINAAVAFGYPMGRRRSRIFVLREHISVPIIWIRDPLRIIASLFSTLTRLLASRKTTT</sequence>
<dbReference type="EMBL" id="KV878893">
    <property type="protein sequence ID" value="OJJ86023.1"/>
    <property type="molecule type" value="Genomic_DNA"/>
</dbReference>
<dbReference type="VEuPathDB" id="FungiDB:ASPGLDRAFT_1306170"/>
<gene>
    <name evidence="2" type="ORF">ASPGLDRAFT_1306170</name>
</gene>
<reference evidence="3" key="1">
    <citation type="journal article" date="2017" name="Genome Biol.">
        <title>Comparative genomics reveals high biological diversity and specific adaptations in the industrially and medically important fungal genus Aspergillus.</title>
        <authorList>
            <person name="de Vries R.P."/>
            <person name="Riley R."/>
            <person name="Wiebenga A."/>
            <person name="Aguilar-Osorio G."/>
            <person name="Amillis S."/>
            <person name="Uchima C.A."/>
            <person name="Anderluh G."/>
            <person name="Asadollahi M."/>
            <person name="Askin M."/>
            <person name="Barry K."/>
            <person name="Battaglia E."/>
            <person name="Bayram O."/>
            <person name="Benocci T."/>
            <person name="Braus-Stromeyer S.A."/>
            <person name="Caldana C."/>
            <person name="Canovas D."/>
            <person name="Cerqueira G.C."/>
            <person name="Chen F."/>
            <person name="Chen W."/>
            <person name="Choi C."/>
            <person name="Clum A."/>
            <person name="Dos Santos R.A."/>
            <person name="Damasio A.R."/>
            <person name="Diallinas G."/>
            <person name="Emri T."/>
            <person name="Fekete E."/>
            <person name="Flipphi M."/>
            <person name="Freyberg S."/>
            <person name="Gallo A."/>
            <person name="Gournas C."/>
            <person name="Habgood R."/>
            <person name="Hainaut M."/>
            <person name="Harispe M.L."/>
            <person name="Henrissat B."/>
            <person name="Hilden K.S."/>
            <person name="Hope R."/>
            <person name="Hossain A."/>
            <person name="Karabika E."/>
            <person name="Karaffa L."/>
            <person name="Karanyi Z."/>
            <person name="Krasevec N."/>
            <person name="Kuo A."/>
            <person name="Kusch H."/>
            <person name="LaButti K."/>
            <person name="Lagendijk E.L."/>
            <person name="Lapidus A."/>
            <person name="Levasseur A."/>
            <person name="Lindquist E."/>
            <person name="Lipzen A."/>
            <person name="Logrieco A.F."/>
            <person name="MacCabe A."/>
            <person name="Maekelae M.R."/>
            <person name="Malavazi I."/>
            <person name="Melin P."/>
            <person name="Meyer V."/>
            <person name="Mielnichuk N."/>
            <person name="Miskei M."/>
            <person name="Molnar A.P."/>
            <person name="Mule G."/>
            <person name="Ngan C.Y."/>
            <person name="Orejas M."/>
            <person name="Orosz E."/>
            <person name="Ouedraogo J.P."/>
            <person name="Overkamp K.M."/>
            <person name="Park H.-S."/>
            <person name="Perrone G."/>
            <person name="Piumi F."/>
            <person name="Punt P.J."/>
            <person name="Ram A.F."/>
            <person name="Ramon A."/>
            <person name="Rauscher S."/>
            <person name="Record E."/>
            <person name="Riano-Pachon D.M."/>
            <person name="Robert V."/>
            <person name="Roehrig J."/>
            <person name="Ruller R."/>
            <person name="Salamov A."/>
            <person name="Salih N.S."/>
            <person name="Samson R.A."/>
            <person name="Sandor E."/>
            <person name="Sanguinetti M."/>
            <person name="Schuetze T."/>
            <person name="Sepcic K."/>
            <person name="Shelest E."/>
            <person name="Sherlock G."/>
            <person name="Sophianopoulou V."/>
            <person name="Squina F.M."/>
            <person name="Sun H."/>
            <person name="Susca A."/>
            <person name="Todd R.B."/>
            <person name="Tsang A."/>
            <person name="Unkles S.E."/>
            <person name="van de Wiele N."/>
            <person name="van Rossen-Uffink D."/>
            <person name="Oliveira J.V."/>
            <person name="Vesth T.C."/>
            <person name="Visser J."/>
            <person name="Yu J.-H."/>
            <person name="Zhou M."/>
            <person name="Andersen M.R."/>
            <person name="Archer D.B."/>
            <person name="Baker S.E."/>
            <person name="Benoit I."/>
            <person name="Brakhage A.A."/>
            <person name="Braus G.H."/>
            <person name="Fischer R."/>
            <person name="Frisvad J.C."/>
            <person name="Goldman G.H."/>
            <person name="Houbraken J."/>
            <person name="Oakley B."/>
            <person name="Pocsi I."/>
            <person name="Scazzocchio C."/>
            <person name="Seiboth B."/>
            <person name="vanKuyk P.A."/>
            <person name="Wortman J."/>
            <person name="Dyer P.S."/>
            <person name="Grigoriev I.V."/>
        </authorList>
    </citation>
    <scope>NUCLEOTIDE SEQUENCE [LARGE SCALE GENOMIC DNA]</scope>
    <source>
        <strain evidence="3">CBS 516.65</strain>
    </source>
</reference>